<dbReference type="Gene3D" id="1.10.10.10">
    <property type="entry name" value="Winged helix-like DNA-binding domain superfamily/Winged helix DNA-binding domain"/>
    <property type="match status" value="1"/>
</dbReference>
<dbReference type="Proteomes" id="UP000192917">
    <property type="component" value="Unassembled WGS sequence"/>
</dbReference>
<evidence type="ECO:0000313" key="5">
    <source>
        <dbReference type="EMBL" id="SMF80421.1"/>
    </source>
</evidence>
<dbReference type="PANTHER" id="PTHR44846:SF1">
    <property type="entry name" value="MANNOSYL-D-GLYCERATE TRANSPORT_METABOLISM SYSTEM REPRESSOR MNGR-RELATED"/>
    <property type="match status" value="1"/>
</dbReference>
<dbReference type="GO" id="GO:0003677">
    <property type="term" value="F:DNA binding"/>
    <property type="evidence" value="ECO:0007669"/>
    <property type="project" value="UniProtKB-KW"/>
</dbReference>
<dbReference type="RefSeq" id="WP_085126477.1">
    <property type="nucleotide sequence ID" value="NZ_FWZX01000041.1"/>
</dbReference>
<dbReference type="InterPro" id="IPR000524">
    <property type="entry name" value="Tscrpt_reg_HTH_GntR"/>
</dbReference>
<dbReference type="SMART" id="SM00866">
    <property type="entry name" value="UTRA"/>
    <property type="match status" value="1"/>
</dbReference>
<dbReference type="NCBIfam" id="TIGR02325">
    <property type="entry name" value="C_P_lyase_phnF"/>
    <property type="match status" value="1"/>
</dbReference>
<keyword evidence="1" id="KW-0805">Transcription regulation</keyword>
<dbReference type="STRING" id="560819.SAMN05428998_14134"/>
<dbReference type="InterPro" id="IPR028978">
    <property type="entry name" value="Chorismate_lyase_/UTRA_dom_sf"/>
</dbReference>
<dbReference type="InterPro" id="IPR011663">
    <property type="entry name" value="UTRA"/>
</dbReference>
<gene>
    <name evidence="5" type="ORF">SAMN05428998_14134</name>
</gene>
<proteinExistence type="predicted"/>
<keyword evidence="2" id="KW-0238">DNA-binding</keyword>
<dbReference type="PRINTS" id="PR00035">
    <property type="entry name" value="HTHGNTR"/>
</dbReference>
<dbReference type="Pfam" id="PF07702">
    <property type="entry name" value="UTRA"/>
    <property type="match status" value="1"/>
</dbReference>
<dbReference type="PANTHER" id="PTHR44846">
    <property type="entry name" value="MANNOSYL-D-GLYCERATE TRANSPORT/METABOLISM SYSTEM REPRESSOR MNGR-RELATED"/>
    <property type="match status" value="1"/>
</dbReference>
<dbReference type="EMBL" id="FWZX01000041">
    <property type="protein sequence ID" value="SMF80421.1"/>
    <property type="molecule type" value="Genomic_DNA"/>
</dbReference>
<dbReference type="InterPro" id="IPR036390">
    <property type="entry name" value="WH_DNA-bd_sf"/>
</dbReference>
<accession>A0A1Y6CNP8</accession>
<evidence type="ECO:0000256" key="2">
    <source>
        <dbReference type="ARBA" id="ARBA00023125"/>
    </source>
</evidence>
<dbReference type="PROSITE" id="PS50949">
    <property type="entry name" value="HTH_GNTR"/>
    <property type="match status" value="1"/>
</dbReference>
<dbReference type="Pfam" id="PF00392">
    <property type="entry name" value="GntR"/>
    <property type="match status" value="1"/>
</dbReference>
<dbReference type="SUPFAM" id="SSF46785">
    <property type="entry name" value="Winged helix' DNA-binding domain"/>
    <property type="match status" value="1"/>
</dbReference>
<dbReference type="InterPro" id="IPR036388">
    <property type="entry name" value="WH-like_DNA-bd_sf"/>
</dbReference>
<dbReference type="GO" id="GO:0003700">
    <property type="term" value="F:DNA-binding transcription factor activity"/>
    <property type="evidence" value="ECO:0007669"/>
    <property type="project" value="InterPro"/>
</dbReference>
<dbReference type="SUPFAM" id="SSF64288">
    <property type="entry name" value="Chorismate lyase-like"/>
    <property type="match status" value="1"/>
</dbReference>
<sequence>MERRGGTTLWRQIQTALAEEIAAGAFAPGERLPTEPELAQRFGVNRHTLRRAMAELAEQGLVRIEQGRGSFVQEHVLDYPIGRRTRFSTNVLAQHRRPGGQLLKAIELPAPKEVARELDLPQGASCILIEALGQVDGRPVSIGRHWFPRQRFPDMISVYGRVGSVSLALADYGIADYERRVTRITARLPEEPEATLLRQPRTRPVLVTEAVNVDREDRPVEYGETLFAADRTQLVVERPD</sequence>
<dbReference type="GO" id="GO:0045892">
    <property type="term" value="P:negative regulation of DNA-templated transcription"/>
    <property type="evidence" value="ECO:0007669"/>
    <property type="project" value="TreeGrafter"/>
</dbReference>
<dbReference type="InterPro" id="IPR050679">
    <property type="entry name" value="Bact_HTH_transcr_reg"/>
</dbReference>
<keyword evidence="6" id="KW-1185">Reference proteome</keyword>
<organism evidence="5 6">
    <name type="scientific">Tistlia consotensis USBA 355</name>
    <dbReference type="NCBI Taxonomy" id="560819"/>
    <lineage>
        <taxon>Bacteria</taxon>
        <taxon>Pseudomonadati</taxon>
        <taxon>Pseudomonadota</taxon>
        <taxon>Alphaproteobacteria</taxon>
        <taxon>Rhodospirillales</taxon>
        <taxon>Rhodovibrionaceae</taxon>
        <taxon>Tistlia</taxon>
    </lineage>
</organism>
<keyword evidence="3" id="KW-0804">Transcription</keyword>
<dbReference type="SMART" id="SM00345">
    <property type="entry name" value="HTH_GNTR"/>
    <property type="match status" value="1"/>
</dbReference>
<reference evidence="5 6" key="1">
    <citation type="submission" date="2017-04" db="EMBL/GenBank/DDBJ databases">
        <authorList>
            <person name="Afonso C.L."/>
            <person name="Miller P.J."/>
            <person name="Scott M.A."/>
            <person name="Spackman E."/>
            <person name="Goraichik I."/>
            <person name="Dimitrov K.M."/>
            <person name="Suarez D.L."/>
            <person name="Swayne D.E."/>
        </authorList>
    </citation>
    <scope>NUCLEOTIDE SEQUENCE [LARGE SCALE GENOMIC DNA]</scope>
    <source>
        <strain evidence="5 6">USBA 355</strain>
    </source>
</reference>
<evidence type="ECO:0000313" key="6">
    <source>
        <dbReference type="Proteomes" id="UP000192917"/>
    </source>
</evidence>
<dbReference type="InterPro" id="IPR012702">
    <property type="entry name" value="CP_lyase_PhnF"/>
</dbReference>
<evidence type="ECO:0000256" key="1">
    <source>
        <dbReference type="ARBA" id="ARBA00023015"/>
    </source>
</evidence>
<dbReference type="Gene3D" id="3.40.1410.10">
    <property type="entry name" value="Chorismate lyase-like"/>
    <property type="match status" value="1"/>
</dbReference>
<evidence type="ECO:0000259" key="4">
    <source>
        <dbReference type="PROSITE" id="PS50949"/>
    </source>
</evidence>
<protein>
    <submittedName>
        <fullName evidence="5">Transcriptional regulator, GntR family</fullName>
    </submittedName>
</protein>
<feature type="domain" description="HTH gntR-type" evidence="4">
    <location>
        <begin position="7"/>
        <end position="75"/>
    </location>
</feature>
<dbReference type="CDD" id="cd07377">
    <property type="entry name" value="WHTH_GntR"/>
    <property type="match status" value="1"/>
</dbReference>
<evidence type="ECO:0000256" key="3">
    <source>
        <dbReference type="ARBA" id="ARBA00023163"/>
    </source>
</evidence>
<dbReference type="AlphaFoldDB" id="A0A1Y6CNP8"/>
<name>A0A1Y6CNP8_9PROT</name>